<dbReference type="InterPro" id="IPR045455">
    <property type="entry name" value="NrS-1_pol-like_helicase"/>
</dbReference>
<organism evidence="5 6">
    <name type="scientific">Methylobacterium radiodurans</name>
    <dbReference type="NCBI Taxonomy" id="2202828"/>
    <lineage>
        <taxon>Bacteria</taxon>
        <taxon>Pseudomonadati</taxon>
        <taxon>Pseudomonadota</taxon>
        <taxon>Alphaproteobacteria</taxon>
        <taxon>Hyphomicrobiales</taxon>
        <taxon>Methylobacteriaceae</taxon>
        <taxon>Methylobacterium</taxon>
    </lineage>
</organism>
<dbReference type="SMART" id="SM00943">
    <property type="entry name" value="Prim-Pol"/>
    <property type="match status" value="1"/>
</dbReference>
<dbReference type="GO" id="GO:0016787">
    <property type="term" value="F:hydrolase activity"/>
    <property type="evidence" value="ECO:0007669"/>
    <property type="project" value="UniProtKB-KW"/>
</dbReference>
<dbReference type="SUPFAM" id="SSF56747">
    <property type="entry name" value="Prim-pol domain"/>
    <property type="match status" value="1"/>
</dbReference>
<accession>A0A2U8VNH8</accession>
<dbReference type="NCBIfam" id="TIGR01613">
    <property type="entry name" value="primase_Cterm"/>
    <property type="match status" value="1"/>
</dbReference>
<evidence type="ECO:0000313" key="6">
    <source>
        <dbReference type="Proteomes" id="UP000246058"/>
    </source>
</evidence>
<dbReference type="PANTHER" id="PTHR35372:SF2">
    <property type="entry name" value="SF3 HELICASE DOMAIN-CONTAINING PROTEIN"/>
    <property type="match status" value="1"/>
</dbReference>
<dbReference type="SUPFAM" id="SSF52540">
    <property type="entry name" value="P-loop containing nucleoside triphosphate hydrolases"/>
    <property type="match status" value="1"/>
</dbReference>
<dbReference type="Pfam" id="PF08706">
    <property type="entry name" value="D5_N"/>
    <property type="match status" value="1"/>
</dbReference>
<dbReference type="PROSITE" id="PS51206">
    <property type="entry name" value="SF3_HELICASE_1"/>
    <property type="match status" value="1"/>
</dbReference>
<dbReference type="EMBL" id="CP029551">
    <property type="protein sequence ID" value="AWN35184.1"/>
    <property type="molecule type" value="Genomic_DNA"/>
</dbReference>
<dbReference type="InterPro" id="IPR027417">
    <property type="entry name" value="P-loop_NTPase"/>
</dbReference>
<evidence type="ECO:0000256" key="2">
    <source>
        <dbReference type="ARBA" id="ARBA00022801"/>
    </source>
</evidence>
<dbReference type="InterPro" id="IPR015330">
    <property type="entry name" value="DNA_primase/pol_bifunc_N"/>
</dbReference>
<reference evidence="5 6" key="1">
    <citation type="submission" date="2018-05" db="EMBL/GenBank/DDBJ databases">
        <title>Complete Genome Sequence of Methylobacterium sp. 17Sr1-43.</title>
        <authorList>
            <person name="Srinivasan S."/>
        </authorList>
    </citation>
    <scope>NUCLEOTIDE SEQUENCE [LARGE SCALE GENOMIC DNA]</scope>
    <source>
        <strain evidence="5 6">17Sr1-43</strain>
    </source>
</reference>
<dbReference type="Pfam" id="PF19263">
    <property type="entry name" value="DUF5906"/>
    <property type="match status" value="1"/>
</dbReference>
<dbReference type="GO" id="GO:0005524">
    <property type="term" value="F:ATP binding"/>
    <property type="evidence" value="ECO:0007669"/>
    <property type="project" value="UniProtKB-KW"/>
</dbReference>
<proteinExistence type="predicted"/>
<dbReference type="PANTHER" id="PTHR35372">
    <property type="entry name" value="ATP BINDING PROTEIN-RELATED"/>
    <property type="match status" value="1"/>
</dbReference>
<name>A0A2U8VNH8_9HYPH</name>
<gene>
    <name evidence="5" type="ORF">DK427_05045</name>
</gene>
<dbReference type="InterPro" id="IPR014818">
    <property type="entry name" value="Phage/plasmid_primase_P4_C"/>
</dbReference>
<dbReference type="KEGG" id="meti:DK427_05045"/>
<dbReference type="InterPro" id="IPR014015">
    <property type="entry name" value="Helicase_SF3_DNA-vir"/>
</dbReference>
<feature type="domain" description="SF3 helicase" evidence="4">
    <location>
        <begin position="496"/>
        <end position="655"/>
    </location>
</feature>
<dbReference type="SMART" id="SM00885">
    <property type="entry name" value="D5_N"/>
    <property type="match status" value="1"/>
</dbReference>
<dbReference type="Pfam" id="PF09250">
    <property type="entry name" value="Prim-Pol"/>
    <property type="match status" value="1"/>
</dbReference>
<keyword evidence="6" id="KW-1185">Reference proteome</keyword>
<dbReference type="InterPro" id="IPR051620">
    <property type="entry name" value="ORF904-like_C"/>
</dbReference>
<dbReference type="InterPro" id="IPR006500">
    <property type="entry name" value="Helicase_put_C_phage/plasmid"/>
</dbReference>
<evidence type="ECO:0000259" key="4">
    <source>
        <dbReference type="PROSITE" id="PS51206"/>
    </source>
</evidence>
<dbReference type="OrthoDB" id="9763644at2"/>
<sequence>MCGIFMSRSMLKTSKGVPMRTETYVPFPSLPRPAAEARRAVQHGLSVVPLKPRSKVPSVPHGIDDAISTRMGVRAHARAHQHDNYGLILDGEIFAVDVDGPEGEKSLQRLIGRSREFPATVETITARGRQFIFRARPGRPVRSSCGRHGPGIDIKGQRGYVVLPGSVHPLGPTYRSAPGRALGEIAIAQAPDWLLDLVVRSPDAERVRPLTEPLTQGPDATRTVAYAAAALKSELNALSRATVGKRNSTLNKAAYVLGALCQPGVLDEAEVRARLTETALAVGLTAEATSKTIASGMRAGRLEPRNLGFLADPGAAQPGAEAVIHDPVAAKLAELGETDADNGHRFARRFRNEVAYVPSHGLLVWNGKIWEPAADTAALRRAEECAHAIAHEAAYLNDGKLKASREAFSKASLSKGALERAIFLARSHLETPLSRFDAEPYLLSVANGTLDLRTGTLGPHDPAHRLTRLTPIVYDEKARCPVFERFLRQRLGHEPELIAFLQKAVGLTLTGVVSEQVLFFLQGEGGTGKSTFVNLIRELLGSFAVHTPVESFTTKQFEPIRTDLARMAGARMVTAGEIHPSQQFDEAAIKGLTGGDPITARFMRQDLIQFMPQFKLWLYANHFPKVRATDNAFWRRIRVLPFINVVPEGTAKKGLPERLRAELPGVLNWAVAGCLAWQREGLEPPNVVRAATEAWRHGADHVSRYLRERTVQDIGARVGATDLHSDFGAWCTAAGEQPVSLATFKARLIALGRVSRKTNKGHFWIGLRLRG</sequence>
<dbReference type="AlphaFoldDB" id="A0A2U8VNH8"/>
<dbReference type="Proteomes" id="UP000246058">
    <property type="component" value="Chromosome"/>
</dbReference>
<dbReference type="CDD" id="cd04859">
    <property type="entry name" value="Prim_Pol"/>
    <property type="match status" value="1"/>
</dbReference>
<dbReference type="Gene3D" id="3.40.50.300">
    <property type="entry name" value="P-loop containing nucleotide triphosphate hydrolases"/>
    <property type="match status" value="1"/>
</dbReference>
<evidence type="ECO:0000256" key="3">
    <source>
        <dbReference type="ARBA" id="ARBA00022840"/>
    </source>
</evidence>
<evidence type="ECO:0000256" key="1">
    <source>
        <dbReference type="ARBA" id="ARBA00022741"/>
    </source>
</evidence>
<evidence type="ECO:0000313" key="5">
    <source>
        <dbReference type="EMBL" id="AWN35184.1"/>
    </source>
</evidence>
<keyword evidence="2" id="KW-0378">Hydrolase</keyword>
<keyword evidence="3" id="KW-0067">ATP-binding</keyword>
<protein>
    <recommendedName>
        <fullName evidence="4">SF3 helicase domain-containing protein</fullName>
    </recommendedName>
</protein>
<keyword evidence="1" id="KW-0547">Nucleotide-binding</keyword>